<name>A0A9D4TUS5_CHLVU</name>
<gene>
    <name evidence="2" type="ORF">D9Q98_001558</name>
</gene>
<organism evidence="2 3">
    <name type="scientific">Chlorella vulgaris</name>
    <name type="common">Green alga</name>
    <dbReference type="NCBI Taxonomy" id="3077"/>
    <lineage>
        <taxon>Eukaryota</taxon>
        <taxon>Viridiplantae</taxon>
        <taxon>Chlorophyta</taxon>
        <taxon>core chlorophytes</taxon>
        <taxon>Trebouxiophyceae</taxon>
        <taxon>Chlorellales</taxon>
        <taxon>Chlorellaceae</taxon>
        <taxon>Chlorella clade</taxon>
        <taxon>Chlorella</taxon>
    </lineage>
</organism>
<proteinExistence type="predicted"/>
<dbReference type="SUPFAM" id="SSF51735">
    <property type="entry name" value="NAD(P)-binding Rossmann-fold domains"/>
    <property type="match status" value="1"/>
</dbReference>
<evidence type="ECO:0000313" key="3">
    <source>
        <dbReference type="Proteomes" id="UP001055712"/>
    </source>
</evidence>
<evidence type="ECO:0000259" key="1">
    <source>
        <dbReference type="Pfam" id="PF01370"/>
    </source>
</evidence>
<dbReference type="Proteomes" id="UP001055712">
    <property type="component" value="Unassembled WGS sequence"/>
</dbReference>
<dbReference type="PANTHER" id="PTHR12126">
    <property type="entry name" value="NADH-UBIQUINONE OXIDOREDUCTASE 39 KDA SUBUNIT-RELATED"/>
    <property type="match status" value="1"/>
</dbReference>
<dbReference type="AlphaFoldDB" id="A0A9D4TUS5"/>
<reference evidence="2" key="2">
    <citation type="submission" date="2020-11" db="EMBL/GenBank/DDBJ databases">
        <authorList>
            <person name="Cecchin M."/>
            <person name="Marcolungo L."/>
            <person name="Rossato M."/>
            <person name="Girolomoni L."/>
            <person name="Cosentino E."/>
            <person name="Cuine S."/>
            <person name="Li-Beisson Y."/>
            <person name="Delledonne M."/>
            <person name="Ballottari M."/>
        </authorList>
    </citation>
    <scope>NUCLEOTIDE SEQUENCE</scope>
    <source>
        <strain evidence="2">211/11P</strain>
        <tissue evidence="2">Whole cell</tissue>
    </source>
</reference>
<protein>
    <recommendedName>
        <fullName evidence="1">NAD-dependent epimerase/dehydratase domain-containing protein</fullName>
    </recommendedName>
</protein>
<dbReference type="EMBL" id="SIDB01000002">
    <property type="protein sequence ID" value="KAI3435492.1"/>
    <property type="molecule type" value="Genomic_DNA"/>
</dbReference>
<dbReference type="GO" id="GO:0044877">
    <property type="term" value="F:protein-containing complex binding"/>
    <property type="evidence" value="ECO:0007669"/>
    <property type="project" value="TreeGrafter"/>
</dbReference>
<evidence type="ECO:0000313" key="2">
    <source>
        <dbReference type="EMBL" id="KAI3435492.1"/>
    </source>
</evidence>
<comment type="caution">
    <text evidence="2">The sequence shown here is derived from an EMBL/GenBank/DDBJ whole genome shotgun (WGS) entry which is preliminary data.</text>
</comment>
<accession>A0A9D4TUS5</accession>
<feature type="domain" description="NAD-dependent epimerase/dehydratase" evidence="1">
    <location>
        <begin position="77"/>
        <end position="197"/>
    </location>
</feature>
<dbReference type="InterPro" id="IPR051207">
    <property type="entry name" value="ComplexI_NDUFA9_subunit"/>
</dbReference>
<dbReference type="Gene3D" id="3.40.50.720">
    <property type="entry name" value="NAD(P)-binding Rossmann-like Domain"/>
    <property type="match status" value="1"/>
</dbReference>
<dbReference type="CDD" id="cd05271">
    <property type="entry name" value="NDUFA9_like_SDR_a"/>
    <property type="match status" value="1"/>
</dbReference>
<dbReference type="Pfam" id="PF01370">
    <property type="entry name" value="Epimerase"/>
    <property type="match status" value="1"/>
</dbReference>
<dbReference type="PANTHER" id="PTHR12126:SF11">
    <property type="entry name" value="NADH DEHYDROGENASE [UBIQUINONE] 1 ALPHA SUBCOMPLEX SUBUNIT 9, MITOCHONDRIAL"/>
    <property type="match status" value="1"/>
</dbReference>
<dbReference type="InterPro" id="IPR001509">
    <property type="entry name" value="Epimerase_deHydtase"/>
</dbReference>
<dbReference type="InterPro" id="IPR036291">
    <property type="entry name" value="NAD(P)-bd_dom_sf"/>
</dbReference>
<sequence length="412" mass="43785">MNRLPGLGQQLCGALSVQQGTAGFGAVAVALGGAGASASNPCVTQQHRHASDLAIRGVDALKSGPGGRSSVSGVTATVFGCSGFLGRYLANAIGNSGGQLVLPYRCDDTDVQHLRTMGDLGQVVMLPEFSIRDEVAVKRAVSRSNVVINCVGAEQETWNYGFEEVHIEWPARLARAVKEAGRAQRVIHVSCLGADAGAPSRRLRTKAAGEEVVRSELGPLATIFRPAVMTGTEDRLFNTYATMAKRLPFFPLIDGGATRMQPVWVRDVSAAIINSLKTYEALGQTYTLAGPDVMTVAQQVAFMYATIRERNAALPIPSLAAAALAKAWQWVGTRSPLRGPTMFSPDYVAEMKGDYVMPTGVLGFDALDVAPHKVTEGLPIEYLRHYRAGGYDFGTLADDPAVGAFKPSSSAR</sequence>
<reference evidence="2" key="1">
    <citation type="journal article" date="2019" name="Plant J.">
        <title>Chlorella vulgaris genome assembly and annotation reveals the molecular basis for metabolic acclimation to high light conditions.</title>
        <authorList>
            <person name="Cecchin M."/>
            <person name="Marcolungo L."/>
            <person name="Rossato M."/>
            <person name="Girolomoni L."/>
            <person name="Cosentino E."/>
            <person name="Cuine S."/>
            <person name="Li-Beisson Y."/>
            <person name="Delledonne M."/>
            <person name="Ballottari M."/>
        </authorList>
    </citation>
    <scope>NUCLEOTIDE SEQUENCE</scope>
    <source>
        <strain evidence="2">211/11P</strain>
    </source>
</reference>
<keyword evidence="3" id="KW-1185">Reference proteome</keyword>
<dbReference type="OrthoDB" id="275457at2759"/>
<dbReference type="GO" id="GO:0005739">
    <property type="term" value="C:mitochondrion"/>
    <property type="evidence" value="ECO:0007669"/>
    <property type="project" value="TreeGrafter"/>
</dbReference>